<organism evidence="1 2">
    <name type="scientific">Streptomyces gamaensis</name>
    <dbReference type="NCBI Taxonomy" id="1763542"/>
    <lineage>
        <taxon>Bacteria</taxon>
        <taxon>Bacillati</taxon>
        <taxon>Actinomycetota</taxon>
        <taxon>Actinomycetes</taxon>
        <taxon>Kitasatosporales</taxon>
        <taxon>Streptomycetaceae</taxon>
        <taxon>Streptomyces</taxon>
    </lineage>
</organism>
<name>A0ABW0Z4Z8_9ACTN</name>
<dbReference type="EMBL" id="JBHSPB010000018">
    <property type="protein sequence ID" value="MFC5723507.1"/>
    <property type="molecule type" value="Genomic_DNA"/>
</dbReference>
<sequence>MKPIVTTHKLFGHRDLLHEVKHLAPAAMKLVGRSVPGRMPRVHIIVSNARGMAELATDAEFDLAGANDERMHNRRRRWHTGECRKADGIAVLASEGTALVLLNAGRHHSSEDVAVTLVHELTHAMQFSRRGVLERHTAYLRDAFDIEPQSWLRNHAHERHVRQEEAEAYATEFLAEQLLADAAA</sequence>
<dbReference type="RefSeq" id="WP_390319777.1">
    <property type="nucleotide sequence ID" value="NZ_JBHSPB010000018.1"/>
</dbReference>
<evidence type="ECO:0008006" key="3">
    <source>
        <dbReference type="Google" id="ProtNLM"/>
    </source>
</evidence>
<evidence type="ECO:0000313" key="2">
    <source>
        <dbReference type="Proteomes" id="UP001596083"/>
    </source>
</evidence>
<accession>A0ABW0Z4Z8</accession>
<keyword evidence="2" id="KW-1185">Reference proteome</keyword>
<proteinExistence type="predicted"/>
<gene>
    <name evidence="1" type="ORF">ACFP1Z_25410</name>
</gene>
<comment type="caution">
    <text evidence="1">The sequence shown here is derived from an EMBL/GenBank/DDBJ whole genome shotgun (WGS) entry which is preliminary data.</text>
</comment>
<protein>
    <recommendedName>
        <fullName evidence="3">SprT-like domain-containing protein</fullName>
    </recommendedName>
</protein>
<dbReference type="Proteomes" id="UP001596083">
    <property type="component" value="Unassembled WGS sequence"/>
</dbReference>
<reference evidence="2" key="1">
    <citation type="journal article" date="2019" name="Int. J. Syst. Evol. Microbiol.">
        <title>The Global Catalogue of Microorganisms (GCM) 10K type strain sequencing project: providing services to taxonomists for standard genome sequencing and annotation.</title>
        <authorList>
            <consortium name="The Broad Institute Genomics Platform"/>
            <consortium name="The Broad Institute Genome Sequencing Center for Infectious Disease"/>
            <person name="Wu L."/>
            <person name="Ma J."/>
        </authorList>
    </citation>
    <scope>NUCLEOTIDE SEQUENCE [LARGE SCALE GENOMIC DNA]</scope>
    <source>
        <strain evidence="2">CGMCC 4.7304</strain>
    </source>
</reference>
<evidence type="ECO:0000313" key="1">
    <source>
        <dbReference type="EMBL" id="MFC5723507.1"/>
    </source>
</evidence>